<accession>A0A1Y5MXI4</accession>
<dbReference type="Pfam" id="PF02661">
    <property type="entry name" value="Fic"/>
    <property type="match status" value="1"/>
</dbReference>
<dbReference type="InterPro" id="IPR036597">
    <property type="entry name" value="Fido-like_dom_sf"/>
</dbReference>
<dbReference type="GO" id="GO:0016301">
    <property type="term" value="F:kinase activity"/>
    <property type="evidence" value="ECO:0007669"/>
    <property type="project" value="InterPro"/>
</dbReference>
<dbReference type="PANTHER" id="PTHR39426:SF1">
    <property type="entry name" value="HOMOLOGY TO DEATH-ON-CURING PROTEIN OF PHAGE P1"/>
    <property type="match status" value="1"/>
</dbReference>
<dbReference type="AlphaFoldDB" id="A0A1Y5MXI4"/>
<dbReference type="PROSITE" id="PS51459">
    <property type="entry name" value="FIDO"/>
    <property type="match status" value="1"/>
</dbReference>
<dbReference type="InterPro" id="IPR053737">
    <property type="entry name" value="Type_II_TA_Toxin"/>
</dbReference>
<evidence type="ECO:0000259" key="1">
    <source>
        <dbReference type="PROSITE" id="PS51459"/>
    </source>
</evidence>
<dbReference type="Proteomes" id="UP000195967">
    <property type="component" value="Unassembled WGS sequence"/>
</dbReference>
<dbReference type="InterPro" id="IPR003812">
    <property type="entry name" value="Fido"/>
</dbReference>
<dbReference type="InterPro" id="IPR006440">
    <property type="entry name" value="Doc"/>
</dbReference>
<evidence type="ECO:0000313" key="2">
    <source>
        <dbReference type="EMBL" id="OUT10425.1"/>
    </source>
</evidence>
<dbReference type="NCBIfam" id="TIGR01550">
    <property type="entry name" value="DOC_P1"/>
    <property type="match status" value="1"/>
</dbReference>
<organism evidence="2 3">
    <name type="scientific">Campylobacter concisus</name>
    <dbReference type="NCBI Taxonomy" id="199"/>
    <lineage>
        <taxon>Bacteria</taxon>
        <taxon>Pseudomonadati</taxon>
        <taxon>Campylobacterota</taxon>
        <taxon>Epsilonproteobacteria</taxon>
        <taxon>Campylobacterales</taxon>
        <taxon>Campylobacteraceae</taxon>
        <taxon>Campylobacter</taxon>
    </lineage>
</organism>
<name>A0A1Y5MXI4_9BACT</name>
<dbReference type="SUPFAM" id="SSF140931">
    <property type="entry name" value="Fic-like"/>
    <property type="match status" value="1"/>
</dbReference>
<dbReference type="PANTHER" id="PTHR39426">
    <property type="entry name" value="HOMOLOGY TO DEATH-ON-CURING PROTEIN OF PHAGE P1"/>
    <property type="match status" value="1"/>
</dbReference>
<comment type="caution">
    <text evidence="2">The sequence shown here is derived from an EMBL/GenBank/DDBJ whole genome shotgun (WGS) entry which is preliminary data.</text>
</comment>
<protein>
    <submittedName>
        <fullName evidence="2">Death-on-curing protein</fullName>
    </submittedName>
</protein>
<dbReference type="Gene3D" id="1.20.120.1870">
    <property type="entry name" value="Fic/DOC protein, Fido domain"/>
    <property type="match status" value="1"/>
</dbReference>
<dbReference type="RefSeq" id="WP_087585386.1">
    <property type="nucleotide sequence ID" value="NZ_CABMKR010000020.1"/>
</dbReference>
<reference evidence="2 3" key="1">
    <citation type="submission" date="2017-04" db="EMBL/GenBank/DDBJ databases">
        <title>Complete genome of Campylobacter concisus ATCC 33237T and draft genomes for an additional eight well characterized C. concisus strains.</title>
        <authorList>
            <person name="Cornelius A.J."/>
            <person name="Miller W.G."/>
            <person name="Lastovica A.J."/>
            <person name="On S.L."/>
            <person name="French N.P."/>
            <person name="Vandenberg O."/>
            <person name="Biggs P.J."/>
        </authorList>
    </citation>
    <scope>NUCLEOTIDE SEQUENCE [LARGE SCALE GENOMIC DNA]</scope>
    <source>
        <strain evidence="2 3">Lasto28.99</strain>
    </source>
</reference>
<dbReference type="EMBL" id="NDYO01000020">
    <property type="protein sequence ID" value="OUT10425.1"/>
    <property type="molecule type" value="Genomic_DNA"/>
</dbReference>
<feature type="domain" description="Fido" evidence="1">
    <location>
        <begin position="4"/>
        <end position="125"/>
    </location>
</feature>
<proteinExistence type="predicted"/>
<evidence type="ECO:0000313" key="3">
    <source>
        <dbReference type="Proteomes" id="UP000195967"/>
    </source>
</evidence>
<gene>
    <name evidence="2" type="ORF">B9N62_10175</name>
</gene>
<sequence length="125" mass="14453">MNYFDIDEAVELHDMIIDSMGGAKGYNQTSLGYLASALEHIKNDEYYPTFLDKLTHLVFSCVKFHPFLDGNKRTAVYLGVFFLELNKQEGYFVHFAVTMEDVVVRLAENSISKDELREIIKEILY</sequence>